<keyword evidence="2" id="KW-1185">Reference proteome</keyword>
<sequence length="65" mass="7409">SFLTGHWQVNFMQHNMSSQTFKAQMAVGSWAQAGSPLSGMSTQSTKRVLRSIRKLSTYREERSEE</sequence>
<name>A0A5C3LNW6_9AGAR</name>
<organism evidence="1 2">
    <name type="scientific">Crucibulum laeve</name>
    <dbReference type="NCBI Taxonomy" id="68775"/>
    <lineage>
        <taxon>Eukaryota</taxon>
        <taxon>Fungi</taxon>
        <taxon>Dikarya</taxon>
        <taxon>Basidiomycota</taxon>
        <taxon>Agaricomycotina</taxon>
        <taxon>Agaricomycetes</taxon>
        <taxon>Agaricomycetidae</taxon>
        <taxon>Agaricales</taxon>
        <taxon>Agaricineae</taxon>
        <taxon>Nidulariaceae</taxon>
        <taxon>Crucibulum</taxon>
    </lineage>
</organism>
<dbReference type="EMBL" id="ML213631">
    <property type="protein sequence ID" value="TFK34495.1"/>
    <property type="molecule type" value="Genomic_DNA"/>
</dbReference>
<protein>
    <submittedName>
        <fullName evidence="1">Uncharacterized protein</fullName>
    </submittedName>
</protein>
<proteinExistence type="predicted"/>
<feature type="non-terminal residue" evidence="1">
    <location>
        <position position="1"/>
    </location>
</feature>
<reference evidence="1 2" key="1">
    <citation type="journal article" date="2019" name="Nat. Ecol. Evol.">
        <title>Megaphylogeny resolves global patterns of mushroom evolution.</title>
        <authorList>
            <person name="Varga T."/>
            <person name="Krizsan K."/>
            <person name="Foldi C."/>
            <person name="Dima B."/>
            <person name="Sanchez-Garcia M."/>
            <person name="Sanchez-Ramirez S."/>
            <person name="Szollosi G.J."/>
            <person name="Szarkandi J.G."/>
            <person name="Papp V."/>
            <person name="Albert L."/>
            <person name="Andreopoulos W."/>
            <person name="Angelini C."/>
            <person name="Antonin V."/>
            <person name="Barry K.W."/>
            <person name="Bougher N.L."/>
            <person name="Buchanan P."/>
            <person name="Buyck B."/>
            <person name="Bense V."/>
            <person name="Catcheside P."/>
            <person name="Chovatia M."/>
            <person name="Cooper J."/>
            <person name="Damon W."/>
            <person name="Desjardin D."/>
            <person name="Finy P."/>
            <person name="Geml J."/>
            <person name="Haridas S."/>
            <person name="Hughes K."/>
            <person name="Justo A."/>
            <person name="Karasinski D."/>
            <person name="Kautmanova I."/>
            <person name="Kiss B."/>
            <person name="Kocsube S."/>
            <person name="Kotiranta H."/>
            <person name="LaButti K.M."/>
            <person name="Lechner B.E."/>
            <person name="Liimatainen K."/>
            <person name="Lipzen A."/>
            <person name="Lukacs Z."/>
            <person name="Mihaltcheva S."/>
            <person name="Morgado L.N."/>
            <person name="Niskanen T."/>
            <person name="Noordeloos M.E."/>
            <person name="Ohm R.A."/>
            <person name="Ortiz-Santana B."/>
            <person name="Ovrebo C."/>
            <person name="Racz N."/>
            <person name="Riley R."/>
            <person name="Savchenko A."/>
            <person name="Shiryaev A."/>
            <person name="Soop K."/>
            <person name="Spirin V."/>
            <person name="Szebenyi C."/>
            <person name="Tomsovsky M."/>
            <person name="Tulloss R.E."/>
            <person name="Uehling J."/>
            <person name="Grigoriev I.V."/>
            <person name="Vagvolgyi C."/>
            <person name="Papp T."/>
            <person name="Martin F.M."/>
            <person name="Miettinen O."/>
            <person name="Hibbett D.S."/>
            <person name="Nagy L.G."/>
        </authorList>
    </citation>
    <scope>NUCLEOTIDE SEQUENCE [LARGE SCALE GENOMIC DNA]</scope>
    <source>
        <strain evidence="1 2">CBS 166.37</strain>
    </source>
</reference>
<dbReference type="Proteomes" id="UP000308652">
    <property type="component" value="Unassembled WGS sequence"/>
</dbReference>
<dbReference type="OrthoDB" id="3268424at2759"/>
<gene>
    <name evidence="1" type="ORF">BDQ12DRAFT_613556</name>
</gene>
<evidence type="ECO:0000313" key="2">
    <source>
        <dbReference type="Proteomes" id="UP000308652"/>
    </source>
</evidence>
<accession>A0A5C3LNW6</accession>
<dbReference type="AlphaFoldDB" id="A0A5C3LNW6"/>
<evidence type="ECO:0000313" key="1">
    <source>
        <dbReference type="EMBL" id="TFK34495.1"/>
    </source>
</evidence>